<dbReference type="OrthoDB" id="2675274at2759"/>
<evidence type="ECO:0000313" key="3">
    <source>
        <dbReference type="Proteomes" id="UP000008063"/>
    </source>
</evidence>
<keyword evidence="3" id="KW-1185">Reference proteome</keyword>
<dbReference type="HOGENOM" id="CLU_2672612_0_0_1"/>
<feature type="region of interest" description="Disordered" evidence="1">
    <location>
        <begin position="1"/>
        <end position="28"/>
    </location>
</feature>
<reference evidence="3" key="1">
    <citation type="journal article" date="2011" name="Science">
        <title>The plant cell wall-decomposing machinery underlies the functional diversity of forest fungi.</title>
        <authorList>
            <person name="Eastwood D.C."/>
            <person name="Floudas D."/>
            <person name="Binder M."/>
            <person name="Majcherczyk A."/>
            <person name="Schneider P."/>
            <person name="Aerts A."/>
            <person name="Asiegbu F.O."/>
            <person name="Baker S.E."/>
            <person name="Barry K."/>
            <person name="Bendiksby M."/>
            <person name="Blumentritt M."/>
            <person name="Coutinho P.M."/>
            <person name="Cullen D."/>
            <person name="de Vries R.P."/>
            <person name="Gathman A."/>
            <person name="Goodell B."/>
            <person name="Henrissat B."/>
            <person name="Ihrmark K."/>
            <person name="Kauserud H."/>
            <person name="Kohler A."/>
            <person name="LaButti K."/>
            <person name="Lapidus A."/>
            <person name="Lavin J.L."/>
            <person name="Lee Y.-H."/>
            <person name="Lindquist E."/>
            <person name="Lilly W."/>
            <person name="Lucas S."/>
            <person name="Morin E."/>
            <person name="Murat C."/>
            <person name="Oguiza J.A."/>
            <person name="Park J."/>
            <person name="Pisabarro A.G."/>
            <person name="Riley R."/>
            <person name="Rosling A."/>
            <person name="Salamov A."/>
            <person name="Schmidt O."/>
            <person name="Schmutz J."/>
            <person name="Skrede I."/>
            <person name="Stenlid J."/>
            <person name="Wiebenga A."/>
            <person name="Xie X."/>
            <person name="Kuees U."/>
            <person name="Hibbett D.S."/>
            <person name="Hoffmeister D."/>
            <person name="Hoegberg N."/>
            <person name="Martin F."/>
            <person name="Grigoriev I.V."/>
            <person name="Watkinson S.C."/>
        </authorList>
    </citation>
    <scope>NUCLEOTIDE SEQUENCE [LARGE SCALE GENOMIC DNA]</scope>
    <source>
        <strain evidence="3">strain S7.3</strain>
    </source>
</reference>
<evidence type="ECO:0000256" key="1">
    <source>
        <dbReference type="SAM" id="MobiDB-lite"/>
    </source>
</evidence>
<dbReference type="AlphaFoldDB" id="F8PIP9"/>
<feature type="compositionally biased region" description="Polar residues" evidence="1">
    <location>
        <begin position="1"/>
        <end position="23"/>
    </location>
</feature>
<gene>
    <name evidence="2" type="ORF">SERLA73DRAFT_175260</name>
</gene>
<proteinExistence type="predicted"/>
<dbReference type="InParanoid" id="F8PIP9"/>
<organism evidence="3">
    <name type="scientific">Serpula lacrymans var. lacrymans (strain S7.3)</name>
    <name type="common">Dry rot fungus</name>
    <dbReference type="NCBI Taxonomy" id="936435"/>
    <lineage>
        <taxon>Eukaryota</taxon>
        <taxon>Fungi</taxon>
        <taxon>Dikarya</taxon>
        <taxon>Basidiomycota</taxon>
        <taxon>Agaricomycotina</taxon>
        <taxon>Agaricomycetes</taxon>
        <taxon>Agaricomycetidae</taxon>
        <taxon>Boletales</taxon>
        <taxon>Coniophorineae</taxon>
        <taxon>Serpulaceae</taxon>
        <taxon>Serpula</taxon>
    </lineage>
</organism>
<name>F8PIP9_SERL3</name>
<evidence type="ECO:0000313" key="2">
    <source>
        <dbReference type="EMBL" id="EGO03682.1"/>
    </source>
</evidence>
<protein>
    <submittedName>
        <fullName evidence="2">Uncharacterized protein</fullName>
    </submittedName>
</protein>
<accession>F8PIP9</accession>
<dbReference type="Proteomes" id="UP000008063">
    <property type="component" value="Unassembled WGS sequence"/>
</dbReference>
<sequence>MSPKIRSSSAFNISRRSTSSTGTLIPPSLVQSRHLPSEQFLKKSVVITSTPSREDDEWLRDAIPLIWDSAQIKAV</sequence>
<dbReference type="EMBL" id="GL945475">
    <property type="protein sequence ID" value="EGO03682.1"/>
    <property type="molecule type" value="Genomic_DNA"/>
</dbReference>